<dbReference type="Proteomes" id="UP001212123">
    <property type="component" value="Unassembled WGS sequence"/>
</dbReference>
<reference evidence="1 2" key="1">
    <citation type="submission" date="2023-01" db="EMBL/GenBank/DDBJ databases">
        <title>Genomes from the Australian National Cyanobacteria Reference Collection.</title>
        <authorList>
            <person name="Willis A."/>
            <person name="Lee E.M.F."/>
        </authorList>
    </citation>
    <scope>NUCLEOTIDE SEQUENCE [LARGE SCALE GENOMIC DNA]</scope>
    <source>
        <strain evidence="1 2">CS-537/01</strain>
    </source>
</reference>
<proteinExistence type="predicted"/>
<comment type="caution">
    <text evidence="1">The sequence shown here is derived from an EMBL/GenBank/DDBJ whole genome shotgun (WGS) entry which is preliminary data.</text>
</comment>
<keyword evidence="2" id="KW-1185">Reference proteome</keyword>
<dbReference type="EMBL" id="JAQMTU010000047">
    <property type="protein sequence ID" value="MDB9486612.1"/>
    <property type="molecule type" value="Genomic_DNA"/>
</dbReference>
<protein>
    <submittedName>
        <fullName evidence="1">Sugar ABC transporter permease</fullName>
    </submittedName>
</protein>
<dbReference type="RefSeq" id="WP_028084790.1">
    <property type="nucleotide sequence ID" value="NZ_JAQMTU010000047.1"/>
</dbReference>
<evidence type="ECO:0000313" key="1">
    <source>
        <dbReference type="EMBL" id="MDB9486612.1"/>
    </source>
</evidence>
<name>A0ABT5A615_9CYAN</name>
<evidence type="ECO:0000313" key="2">
    <source>
        <dbReference type="Proteomes" id="UP001212123"/>
    </source>
</evidence>
<accession>A0ABT5A615</accession>
<gene>
    <name evidence="1" type="ORF">PN492_08635</name>
</gene>
<organism evidence="1 2">
    <name type="scientific">Dolichospermum circinale CS-537/01</name>
    <dbReference type="NCBI Taxonomy" id="3021739"/>
    <lineage>
        <taxon>Bacteria</taxon>
        <taxon>Bacillati</taxon>
        <taxon>Cyanobacteriota</taxon>
        <taxon>Cyanophyceae</taxon>
        <taxon>Nostocales</taxon>
        <taxon>Aphanizomenonaceae</taxon>
        <taxon>Dolichospermum</taxon>
        <taxon>Dolichospermum circinale</taxon>
    </lineage>
</organism>
<sequence length="132" mass="14611">MISTSNVEITISLAELGLEQEELQTQVRKLLPILREVDGVETADVVTVEQAPPNTKAIGGFVWELLTTKINPANIKSLVGFLAKRFGNTDKKVKIKIERNKGDLNGLELEIGDVKDLEPTLKAIQDFLDNKK</sequence>